<accession>A0A7Y4IRD8</accession>
<evidence type="ECO:0000313" key="2">
    <source>
        <dbReference type="EMBL" id="NOJ84054.1"/>
    </source>
</evidence>
<dbReference type="Proteomes" id="UP000533080">
    <property type="component" value="Unassembled WGS sequence"/>
</dbReference>
<evidence type="ECO:0000313" key="3">
    <source>
        <dbReference type="Proteomes" id="UP000533080"/>
    </source>
</evidence>
<gene>
    <name evidence="2" type="ORF">HNV28_38105</name>
</gene>
<proteinExistence type="predicted"/>
<reference evidence="2 3" key="1">
    <citation type="submission" date="2020-05" db="EMBL/GenBank/DDBJ databases">
        <authorList>
            <person name="Whitworth D."/>
        </authorList>
    </citation>
    <scope>NUCLEOTIDE SEQUENCE [LARGE SCALE GENOMIC DNA]</scope>
    <source>
        <strain evidence="2 3">AM005</strain>
    </source>
</reference>
<sequence length="113" mass="11624">MSKFSLRPRTTSLAVPGNARQTAHAGAPAPGKQAHHRLHQLDGPAAQREALAPHFGLAARVRSYLAEPLPTEANAPGAEGAAPSAPPARAPRSAAQALRRFMGKAGTALGLRA</sequence>
<organism evidence="2 3">
    <name type="scientific">Myxococcus xanthus</name>
    <dbReference type="NCBI Taxonomy" id="34"/>
    <lineage>
        <taxon>Bacteria</taxon>
        <taxon>Pseudomonadati</taxon>
        <taxon>Myxococcota</taxon>
        <taxon>Myxococcia</taxon>
        <taxon>Myxococcales</taxon>
        <taxon>Cystobacterineae</taxon>
        <taxon>Myxococcaceae</taxon>
        <taxon>Myxococcus</taxon>
    </lineage>
</organism>
<feature type="compositionally biased region" description="Low complexity" evidence="1">
    <location>
        <begin position="72"/>
        <end position="83"/>
    </location>
</feature>
<feature type="region of interest" description="Disordered" evidence="1">
    <location>
        <begin position="1"/>
        <end position="37"/>
    </location>
</feature>
<dbReference type="AlphaFoldDB" id="A0A7Y4IRD8"/>
<feature type="region of interest" description="Disordered" evidence="1">
    <location>
        <begin position="70"/>
        <end position="95"/>
    </location>
</feature>
<comment type="caution">
    <text evidence="2">The sequence shown here is derived from an EMBL/GenBank/DDBJ whole genome shotgun (WGS) entry which is preliminary data.</text>
</comment>
<evidence type="ECO:0000256" key="1">
    <source>
        <dbReference type="SAM" id="MobiDB-lite"/>
    </source>
</evidence>
<protein>
    <submittedName>
        <fullName evidence="2">Uncharacterized protein</fullName>
    </submittedName>
</protein>
<name>A0A7Y4IRD8_MYXXA</name>
<dbReference type="EMBL" id="JABFNT010000409">
    <property type="protein sequence ID" value="NOJ84054.1"/>
    <property type="molecule type" value="Genomic_DNA"/>
</dbReference>
<feature type="non-terminal residue" evidence="2">
    <location>
        <position position="113"/>
    </location>
</feature>